<evidence type="ECO:0000313" key="2">
    <source>
        <dbReference type="EMBL" id="ASF43259.1"/>
    </source>
</evidence>
<dbReference type="PANTHER" id="PTHR11608">
    <property type="entry name" value="BIFUNCTIONAL PROTEIN PYRR"/>
    <property type="match status" value="1"/>
</dbReference>
<dbReference type="PANTHER" id="PTHR11608:SF0">
    <property type="entry name" value="BIFUNCTIONAL PROTEIN PYRR"/>
    <property type="match status" value="1"/>
</dbReference>
<dbReference type="InterPro" id="IPR000836">
    <property type="entry name" value="PRTase_dom"/>
</dbReference>
<dbReference type="AlphaFoldDB" id="A0A1Z4BPR6"/>
<name>A0A1Z4BPR6_9FLAO</name>
<keyword evidence="2" id="KW-0328">Glycosyltransferase</keyword>
<dbReference type="SUPFAM" id="SSF53271">
    <property type="entry name" value="PRTase-like"/>
    <property type="match status" value="1"/>
</dbReference>
<organism evidence="2 3">
    <name type="scientific">Capnocytophaga endodontalis</name>
    <dbReference type="NCBI Taxonomy" id="2708117"/>
    <lineage>
        <taxon>Bacteria</taxon>
        <taxon>Pseudomonadati</taxon>
        <taxon>Bacteroidota</taxon>
        <taxon>Flavobacteriia</taxon>
        <taxon>Flavobacteriales</taxon>
        <taxon>Flavobacteriaceae</taxon>
        <taxon>Capnocytophaga</taxon>
    </lineage>
</organism>
<reference evidence="3" key="1">
    <citation type="submission" date="2017-06" db="EMBL/GenBank/DDBJ databases">
        <title>Complete genome sequence of Capnocytophaga sp. KCOM 1579 (=ChDC OS43) isolated from a human refractory periapical abscess lesion.</title>
        <authorList>
            <person name="Kook J.-K."/>
            <person name="Park S.-N."/>
            <person name="Lim Y.K."/>
            <person name="Roh H."/>
        </authorList>
    </citation>
    <scope>NUCLEOTIDE SEQUENCE [LARGE SCALE GENOMIC DNA]</scope>
    <source>
        <strain evidence="3">ChDC OS43</strain>
    </source>
</reference>
<dbReference type="InterPro" id="IPR050137">
    <property type="entry name" value="PyrR_bifunctional"/>
</dbReference>
<keyword evidence="2" id="KW-0808">Transferase</keyword>
<dbReference type="InterPro" id="IPR029057">
    <property type="entry name" value="PRTase-like"/>
</dbReference>
<evidence type="ECO:0000313" key="3">
    <source>
        <dbReference type="Proteomes" id="UP000197007"/>
    </source>
</evidence>
<proteinExistence type="predicted"/>
<dbReference type="CDD" id="cd06223">
    <property type="entry name" value="PRTases_typeI"/>
    <property type="match status" value="1"/>
</dbReference>
<accession>A0A1Z4BPR6</accession>
<dbReference type="Proteomes" id="UP000197007">
    <property type="component" value="Chromosome"/>
</dbReference>
<dbReference type="Gene3D" id="3.40.50.2020">
    <property type="match status" value="1"/>
</dbReference>
<sequence length="166" mass="18552">MYMTQILNHADIEHKIRRIAYQIYETHLNEEEIVLAGINGNGYVFAEKLAVALAGISPLKVVLCQIIMDKKNPLIGTTISIPAEQYTDKAVIVVDDVLNSGRTLIYGVKHFLEVPLKRLTTAVLVNRNHKDYPIKADFKGISLSTSLQEHVSVTFEPSNYSVDLSN</sequence>
<gene>
    <name evidence="2" type="ORF">CBG49_09325</name>
</gene>
<dbReference type="GO" id="GO:0016757">
    <property type="term" value="F:glycosyltransferase activity"/>
    <property type="evidence" value="ECO:0007669"/>
    <property type="project" value="UniProtKB-KW"/>
</dbReference>
<dbReference type="EMBL" id="CP022022">
    <property type="protein sequence ID" value="ASF43259.1"/>
    <property type="molecule type" value="Genomic_DNA"/>
</dbReference>
<dbReference type="KEGG" id="capn:CBG49_09325"/>
<feature type="domain" description="Phosphoribosyltransferase" evidence="1">
    <location>
        <begin position="4"/>
        <end position="142"/>
    </location>
</feature>
<keyword evidence="3" id="KW-1185">Reference proteome</keyword>
<protein>
    <submittedName>
        <fullName evidence="2">Phosphoribosyltransferase</fullName>
    </submittedName>
</protein>
<dbReference type="Pfam" id="PF00156">
    <property type="entry name" value="Pribosyltran"/>
    <property type="match status" value="1"/>
</dbReference>
<evidence type="ECO:0000259" key="1">
    <source>
        <dbReference type="Pfam" id="PF00156"/>
    </source>
</evidence>